<reference evidence="1" key="1">
    <citation type="submission" date="2014-09" db="EMBL/GenBank/DDBJ databases">
        <authorList>
            <person name="Magalhaes I.L.F."/>
            <person name="Oliveira U."/>
            <person name="Santos F.R."/>
            <person name="Vidigal T.H.D.A."/>
            <person name="Brescovit A.D."/>
            <person name="Santos A.J."/>
        </authorList>
    </citation>
    <scope>NUCLEOTIDE SEQUENCE</scope>
    <source>
        <tissue evidence="1">Shoot tissue taken approximately 20 cm above the soil surface</tissue>
    </source>
</reference>
<organism evidence="1">
    <name type="scientific">Arundo donax</name>
    <name type="common">Giant reed</name>
    <name type="synonym">Donax arundinaceus</name>
    <dbReference type="NCBI Taxonomy" id="35708"/>
    <lineage>
        <taxon>Eukaryota</taxon>
        <taxon>Viridiplantae</taxon>
        <taxon>Streptophyta</taxon>
        <taxon>Embryophyta</taxon>
        <taxon>Tracheophyta</taxon>
        <taxon>Spermatophyta</taxon>
        <taxon>Magnoliopsida</taxon>
        <taxon>Liliopsida</taxon>
        <taxon>Poales</taxon>
        <taxon>Poaceae</taxon>
        <taxon>PACMAD clade</taxon>
        <taxon>Arundinoideae</taxon>
        <taxon>Arundineae</taxon>
        <taxon>Arundo</taxon>
    </lineage>
</organism>
<dbReference type="EMBL" id="GBRH01186702">
    <property type="protein sequence ID" value="JAE11194.1"/>
    <property type="molecule type" value="Transcribed_RNA"/>
</dbReference>
<name>A0A0A9FIZ9_ARUDO</name>
<accession>A0A0A9FIZ9</accession>
<reference evidence="1" key="2">
    <citation type="journal article" date="2015" name="Data Brief">
        <title>Shoot transcriptome of the giant reed, Arundo donax.</title>
        <authorList>
            <person name="Barrero R.A."/>
            <person name="Guerrero F.D."/>
            <person name="Moolhuijzen P."/>
            <person name="Goolsby J.A."/>
            <person name="Tidwell J."/>
            <person name="Bellgard S.E."/>
            <person name="Bellgard M.I."/>
        </authorList>
    </citation>
    <scope>NUCLEOTIDE SEQUENCE</scope>
    <source>
        <tissue evidence="1">Shoot tissue taken approximately 20 cm above the soil surface</tissue>
    </source>
</reference>
<dbReference type="AlphaFoldDB" id="A0A0A9FIZ9"/>
<sequence>MDFFFVITAICCIAICVQ</sequence>
<evidence type="ECO:0000313" key="1">
    <source>
        <dbReference type="EMBL" id="JAE11194.1"/>
    </source>
</evidence>
<proteinExistence type="predicted"/>
<protein>
    <submittedName>
        <fullName evidence="1">Uncharacterized protein</fullName>
    </submittedName>
</protein>